<dbReference type="EMBL" id="GL945431">
    <property type="protein sequence ID" value="EGO27268.1"/>
    <property type="molecule type" value="Genomic_DNA"/>
</dbReference>
<dbReference type="GeneID" id="18818069"/>
<organism>
    <name type="scientific">Serpula lacrymans var. lacrymans (strain S7.9)</name>
    <name type="common">Dry rot fungus</name>
    <dbReference type="NCBI Taxonomy" id="578457"/>
    <lineage>
        <taxon>Eukaryota</taxon>
        <taxon>Fungi</taxon>
        <taxon>Dikarya</taxon>
        <taxon>Basidiomycota</taxon>
        <taxon>Agaricomycotina</taxon>
        <taxon>Agaricomycetes</taxon>
        <taxon>Agaricomycetidae</taxon>
        <taxon>Boletales</taxon>
        <taxon>Coniophorineae</taxon>
        <taxon>Serpulaceae</taxon>
        <taxon>Serpula</taxon>
    </lineage>
</organism>
<reference evidence="1" key="1">
    <citation type="submission" date="2011-04" db="EMBL/GenBank/DDBJ databases">
        <title>Evolution of plant cell wall degrading machinery underlies the functional diversity of forest fungi.</title>
        <authorList>
            <consortium name="US DOE Joint Genome Institute (JGI-PGF)"/>
            <person name="Eastwood D.C."/>
            <person name="Floudas D."/>
            <person name="Binder M."/>
            <person name="Majcherczyk A."/>
            <person name="Schneider P."/>
            <person name="Aerts A."/>
            <person name="Asiegbu F.O."/>
            <person name="Baker S.E."/>
            <person name="Barry K."/>
            <person name="Bendiksby M."/>
            <person name="Blumentritt M."/>
            <person name="Coutinho P.M."/>
            <person name="Cullen D."/>
            <person name="Cullen D."/>
            <person name="Gathman A."/>
            <person name="Goodell B."/>
            <person name="Henrissat B."/>
            <person name="Ihrmark K."/>
            <person name="Kauserud H."/>
            <person name="Kohler A."/>
            <person name="LaButti K."/>
            <person name="Lapidus A."/>
            <person name="Lavin J.L."/>
            <person name="Lee Y.-H."/>
            <person name="Lindquist E."/>
            <person name="Lilly W."/>
            <person name="Lucas S."/>
            <person name="Morin E."/>
            <person name="Murat C."/>
            <person name="Oguiza J.A."/>
            <person name="Park J."/>
            <person name="Pisabarro A.G."/>
            <person name="Riley R."/>
            <person name="Rosling A."/>
            <person name="Salamov A."/>
            <person name="Schmidt O."/>
            <person name="Schmutz J."/>
            <person name="Skrede I."/>
            <person name="Stenlid J."/>
            <person name="Wiebenga A."/>
            <person name="Xie X."/>
            <person name="Kues U."/>
            <person name="Hibbett D.S."/>
            <person name="Hoffmeister D."/>
            <person name="Hogberg N."/>
            <person name="Martin F."/>
            <person name="Grigoriev I.V."/>
            <person name="Watkinson S.C."/>
        </authorList>
    </citation>
    <scope>NUCLEOTIDE SEQUENCE</scope>
    <source>
        <strain evidence="1">S7.9</strain>
    </source>
</reference>
<accession>F8NLW4</accession>
<dbReference type="HOGENOM" id="CLU_2795530_0_0_1"/>
<dbReference type="RefSeq" id="XP_007315359.1">
    <property type="nucleotide sequence ID" value="XM_007315297.1"/>
</dbReference>
<protein>
    <submittedName>
        <fullName evidence="1">Uncharacterized protein</fullName>
    </submittedName>
</protein>
<proteinExistence type="predicted"/>
<dbReference type="KEGG" id="sla:SERLADRAFT_460399"/>
<name>F8NLW4_SERL9</name>
<dbReference type="Proteomes" id="UP000008064">
    <property type="component" value="Unassembled WGS sequence"/>
</dbReference>
<evidence type="ECO:0000313" key="1">
    <source>
        <dbReference type="EMBL" id="EGO27268.1"/>
    </source>
</evidence>
<gene>
    <name evidence="1" type="ORF">SERLADRAFT_460399</name>
</gene>
<sequence>MSSSSKLQLEVRLRPFEVLYTYTCDKHPRKMDAILNLKGLGRDRWYGREPRRTFGIILIPCAYTEGDG</sequence>
<dbReference type="AlphaFoldDB" id="F8NLW4"/>